<feature type="transmembrane region" description="Helical" evidence="7">
    <location>
        <begin position="385"/>
        <end position="409"/>
    </location>
</feature>
<feature type="transmembrane region" description="Helical" evidence="7">
    <location>
        <begin position="29"/>
        <end position="51"/>
    </location>
</feature>
<keyword evidence="6 7" id="KW-0472">Membrane</keyword>
<proteinExistence type="inferred from homology"/>
<evidence type="ECO:0000259" key="8">
    <source>
        <dbReference type="Pfam" id="PF01773"/>
    </source>
</evidence>
<dbReference type="InterPro" id="IPR008276">
    <property type="entry name" value="C_nuclsd_transpt"/>
</dbReference>
<dbReference type="InterPro" id="IPR011657">
    <property type="entry name" value="CNT_C_dom"/>
</dbReference>
<feature type="transmembrane region" description="Helical" evidence="7">
    <location>
        <begin position="86"/>
        <end position="111"/>
    </location>
</feature>
<evidence type="ECO:0000313" key="11">
    <source>
        <dbReference type="EMBL" id="PMN89576.1"/>
    </source>
</evidence>
<keyword evidence="7" id="KW-0813">Transport</keyword>
<feature type="transmembrane region" description="Helical" evidence="7">
    <location>
        <begin position="286"/>
        <end position="303"/>
    </location>
</feature>
<name>A0A2N7L6Q2_9GAMM</name>
<dbReference type="Pfam" id="PF01773">
    <property type="entry name" value="Nucleos_tra2_N"/>
    <property type="match status" value="1"/>
</dbReference>
<evidence type="ECO:0000259" key="10">
    <source>
        <dbReference type="Pfam" id="PF07670"/>
    </source>
</evidence>
<feature type="domain" description="Nucleoside transporter/FeoB GTPase Gate" evidence="10">
    <location>
        <begin position="91"/>
        <end position="187"/>
    </location>
</feature>
<evidence type="ECO:0000259" key="9">
    <source>
        <dbReference type="Pfam" id="PF07662"/>
    </source>
</evidence>
<dbReference type="InterPro" id="IPR011642">
    <property type="entry name" value="Gate_dom"/>
</dbReference>
<dbReference type="InterPro" id="IPR002668">
    <property type="entry name" value="CNT_N_dom"/>
</dbReference>
<protein>
    <recommendedName>
        <fullName evidence="7">Nucleoside permease</fullName>
    </recommendedName>
</protein>
<feature type="transmembrane region" description="Helical" evidence="7">
    <location>
        <begin position="253"/>
        <end position="280"/>
    </location>
</feature>
<sequence>MSILMSLIGMASLIGIAILLSNNRKKINVRTVAGALVIQVAFGAFVMYVPFGQAMLQGIASGVGSVINYANDGLSFTFGDLANYKVGFVFVINVLCVVIFISALISVLYYLKIMQKVIAVIGGALQKVLGTSHAESMSATANIFVGPIEAPSLVRPFVPSMTRSELFAVMAGGLASVAGGTMVGYINLGIDVKYILTACFMTAPAGLLFAKLMYPETDTPKKNLDKIIEKSDDQPDSLLDAITQGSMIGLQQVACVTALLISFVALTALLNGIIGSLAALVGFDGVTVQLLVGYLLSPLAFLLGVPWDEAVTAASLIGQKIVINEFVAYVSFLDVADQLSEKTQAIIIFALCGFANIGSLAMVIGGLSAMCPDRRKELSKIGGRALIAAILANLMSGTVAGLLVSIGGYI</sequence>
<feature type="domain" description="Concentrative nucleoside transporter C-terminal" evidence="9">
    <location>
        <begin position="194"/>
        <end position="401"/>
    </location>
</feature>
<dbReference type="Proteomes" id="UP000235387">
    <property type="component" value="Unassembled WGS sequence"/>
</dbReference>
<evidence type="ECO:0000256" key="4">
    <source>
        <dbReference type="ARBA" id="ARBA00022692"/>
    </source>
</evidence>
<evidence type="ECO:0000256" key="3">
    <source>
        <dbReference type="ARBA" id="ARBA00022475"/>
    </source>
</evidence>
<dbReference type="RefSeq" id="WP_102391764.1">
    <property type="nucleotide sequence ID" value="NZ_MDAL01000040.1"/>
</dbReference>
<evidence type="ECO:0000256" key="7">
    <source>
        <dbReference type="RuleBase" id="RU362018"/>
    </source>
</evidence>
<dbReference type="NCBIfam" id="TIGR00804">
    <property type="entry name" value="nupC"/>
    <property type="match status" value="1"/>
</dbReference>
<evidence type="ECO:0000256" key="6">
    <source>
        <dbReference type="ARBA" id="ARBA00023136"/>
    </source>
</evidence>
<comment type="subcellular location">
    <subcellularLocation>
        <location evidence="1">Cell membrane</location>
        <topology evidence="1">Multi-pass membrane protein</topology>
    </subcellularLocation>
</comment>
<keyword evidence="3" id="KW-1003">Cell membrane</keyword>
<gene>
    <name evidence="11" type="ORF">BCT23_22800</name>
</gene>
<feature type="transmembrane region" description="Helical" evidence="7">
    <location>
        <begin position="344"/>
        <end position="364"/>
    </location>
</feature>
<feature type="transmembrane region" description="Helical" evidence="7">
    <location>
        <begin position="166"/>
        <end position="188"/>
    </location>
</feature>
<feature type="domain" description="Concentrative nucleoside transporter N-terminal" evidence="8">
    <location>
        <begin position="8"/>
        <end position="81"/>
    </location>
</feature>
<reference evidence="12" key="1">
    <citation type="submission" date="2016-07" db="EMBL/GenBank/DDBJ databases">
        <title>Nontailed viruses are major unrecognized killers of bacteria in the ocean.</title>
        <authorList>
            <person name="Kauffman K."/>
            <person name="Hussain F."/>
            <person name="Yang J."/>
            <person name="Arevalo P."/>
            <person name="Brown J."/>
            <person name="Cutler M."/>
            <person name="Kelly L."/>
            <person name="Polz M.F."/>
        </authorList>
    </citation>
    <scope>NUCLEOTIDE SEQUENCE [LARGE SCALE GENOMIC DNA]</scope>
    <source>
        <strain evidence="12">10N.261.45.A10</strain>
    </source>
</reference>
<evidence type="ECO:0000313" key="12">
    <source>
        <dbReference type="Proteomes" id="UP000235387"/>
    </source>
</evidence>
<keyword evidence="5 7" id="KW-1133">Transmembrane helix</keyword>
<feature type="transmembrane region" description="Helical" evidence="7">
    <location>
        <begin position="6"/>
        <end position="22"/>
    </location>
</feature>
<feature type="transmembrane region" description="Helical" evidence="7">
    <location>
        <begin position="194"/>
        <end position="214"/>
    </location>
</feature>
<keyword evidence="4 7" id="KW-0812">Transmembrane</keyword>
<dbReference type="Pfam" id="PF07662">
    <property type="entry name" value="Nucleos_tra2_C"/>
    <property type="match status" value="1"/>
</dbReference>
<dbReference type="GO" id="GO:0015293">
    <property type="term" value="F:symporter activity"/>
    <property type="evidence" value="ECO:0007669"/>
    <property type="project" value="TreeGrafter"/>
</dbReference>
<dbReference type="AlphaFoldDB" id="A0A2N7L6Q2"/>
<dbReference type="Pfam" id="PF07670">
    <property type="entry name" value="Gate"/>
    <property type="match status" value="1"/>
</dbReference>
<dbReference type="PANTHER" id="PTHR10590">
    <property type="entry name" value="SODIUM/NUCLEOSIDE COTRANSPORTER"/>
    <property type="match status" value="1"/>
</dbReference>
<dbReference type="GO" id="GO:0005337">
    <property type="term" value="F:nucleoside transmembrane transporter activity"/>
    <property type="evidence" value="ECO:0007669"/>
    <property type="project" value="InterPro"/>
</dbReference>
<comment type="similarity">
    <text evidence="2 7">Belongs to the concentrative nucleoside transporter (CNT) (TC 2.A.41) family.</text>
</comment>
<dbReference type="InterPro" id="IPR018270">
    <property type="entry name" value="C_nuclsd_transpt_met_bac"/>
</dbReference>
<dbReference type="EMBL" id="MDAL01000040">
    <property type="protein sequence ID" value="PMN89576.1"/>
    <property type="molecule type" value="Genomic_DNA"/>
</dbReference>
<comment type="caution">
    <text evidence="11">The sequence shown here is derived from an EMBL/GenBank/DDBJ whole genome shotgun (WGS) entry which is preliminary data.</text>
</comment>
<accession>A0A2N7L6Q2</accession>
<organism evidence="11 12">
    <name type="scientific">Enterovibrio norvegicus</name>
    <dbReference type="NCBI Taxonomy" id="188144"/>
    <lineage>
        <taxon>Bacteria</taxon>
        <taxon>Pseudomonadati</taxon>
        <taxon>Pseudomonadota</taxon>
        <taxon>Gammaproteobacteria</taxon>
        <taxon>Vibrionales</taxon>
        <taxon>Vibrionaceae</taxon>
        <taxon>Enterovibrio</taxon>
    </lineage>
</organism>
<evidence type="ECO:0000256" key="1">
    <source>
        <dbReference type="ARBA" id="ARBA00004651"/>
    </source>
</evidence>
<dbReference type="PANTHER" id="PTHR10590:SF4">
    <property type="entry name" value="SOLUTE CARRIER FAMILY 28 MEMBER 3"/>
    <property type="match status" value="1"/>
</dbReference>
<evidence type="ECO:0000256" key="2">
    <source>
        <dbReference type="ARBA" id="ARBA00009033"/>
    </source>
</evidence>
<evidence type="ECO:0000256" key="5">
    <source>
        <dbReference type="ARBA" id="ARBA00022989"/>
    </source>
</evidence>
<dbReference type="GO" id="GO:0005886">
    <property type="term" value="C:plasma membrane"/>
    <property type="evidence" value="ECO:0007669"/>
    <property type="project" value="UniProtKB-SubCell"/>
</dbReference>